<dbReference type="GO" id="GO:0000976">
    <property type="term" value="F:transcription cis-regulatory region binding"/>
    <property type="evidence" value="ECO:0007669"/>
    <property type="project" value="TreeGrafter"/>
</dbReference>
<dbReference type="PROSITE" id="PS00356">
    <property type="entry name" value="HTH_LACI_1"/>
    <property type="match status" value="1"/>
</dbReference>
<organism evidence="6 7">
    <name type="scientific">Zooshikella ganghwensis</name>
    <dbReference type="NCBI Taxonomy" id="202772"/>
    <lineage>
        <taxon>Bacteria</taxon>
        <taxon>Pseudomonadati</taxon>
        <taxon>Pseudomonadota</taxon>
        <taxon>Gammaproteobacteria</taxon>
        <taxon>Oceanospirillales</taxon>
        <taxon>Zooshikellaceae</taxon>
        <taxon>Zooshikella</taxon>
    </lineage>
</organism>
<keyword evidence="4" id="KW-0804">Transcription</keyword>
<evidence type="ECO:0000313" key="6">
    <source>
        <dbReference type="EMBL" id="RDH46342.1"/>
    </source>
</evidence>
<feature type="domain" description="HTH lacI-type" evidence="5">
    <location>
        <begin position="1"/>
        <end position="58"/>
    </location>
</feature>
<proteinExistence type="predicted"/>
<dbReference type="CDD" id="cd01392">
    <property type="entry name" value="HTH_LacI"/>
    <property type="match status" value="1"/>
</dbReference>
<evidence type="ECO:0000256" key="4">
    <source>
        <dbReference type="ARBA" id="ARBA00023163"/>
    </source>
</evidence>
<dbReference type="Gene3D" id="1.10.260.40">
    <property type="entry name" value="lambda repressor-like DNA-binding domains"/>
    <property type="match status" value="1"/>
</dbReference>
<evidence type="ECO:0000256" key="3">
    <source>
        <dbReference type="ARBA" id="ARBA00023125"/>
    </source>
</evidence>
<dbReference type="SUPFAM" id="SSF53822">
    <property type="entry name" value="Periplasmic binding protein-like I"/>
    <property type="match status" value="1"/>
</dbReference>
<accession>A0A4P9VVG0</accession>
<protein>
    <submittedName>
        <fullName evidence="6">Catabolite repressor/activator</fullName>
    </submittedName>
</protein>
<dbReference type="Gene3D" id="3.40.50.2300">
    <property type="match status" value="2"/>
</dbReference>
<dbReference type="InterPro" id="IPR000843">
    <property type="entry name" value="HTH_LacI"/>
</dbReference>
<dbReference type="EMBL" id="NDXW01000001">
    <property type="protein sequence ID" value="RDH46342.1"/>
    <property type="molecule type" value="Genomic_DNA"/>
</dbReference>
<evidence type="ECO:0000256" key="2">
    <source>
        <dbReference type="ARBA" id="ARBA00023015"/>
    </source>
</evidence>
<evidence type="ECO:0000313" key="7">
    <source>
        <dbReference type="Proteomes" id="UP000257039"/>
    </source>
</evidence>
<comment type="caution">
    <text evidence="6">The sequence shown here is derived from an EMBL/GenBank/DDBJ whole genome shotgun (WGS) entry which is preliminary data.</text>
</comment>
<evidence type="ECO:0000259" key="5">
    <source>
        <dbReference type="PROSITE" id="PS50932"/>
    </source>
</evidence>
<dbReference type="GO" id="GO:0003700">
    <property type="term" value="F:DNA-binding transcription factor activity"/>
    <property type="evidence" value="ECO:0007669"/>
    <property type="project" value="TreeGrafter"/>
</dbReference>
<name>A0A4P9VVG0_9GAMM</name>
<dbReference type="Pfam" id="PF00356">
    <property type="entry name" value="LacI"/>
    <property type="match status" value="1"/>
</dbReference>
<dbReference type="Pfam" id="PF13407">
    <property type="entry name" value="Peripla_BP_4"/>
    <property type="match status" value="1"/>
</dbReference>
<keyword evidence="7" id="KW-1185">Reference proteome</keyword>
<dbReference type="Proteomes" id="UP000257039">
    <property type="component" value="Unassembled WGS sequence"/>
</dbReference>
<dbReference type="InterPro" id="IPR010982">
    <property type="entry name" value="Lambda_DNA-bd_dom_sf"/>
</dbReference>
<keyword evidence="3" id="KW-0238">DNA-binding</keyword>
<keyword evidence="2" id="KW-0805">Transcription regulation</keyword>
<keyword evidence="1" id="KW-0678">Repressor</keyword>
<dbReference type="PROSITE" id="PS50932">
    <property type="entry name" value="HTH_LACI_2"/>
    <property type="match status" value="1"/>
</dbReference>
<dbReference type="InterPro" id="IPR025997">
    <property type="entry name" value="SBP_2_dom"/>
</dbReference>
<dbReference type="AlphaFoldDB" id="A0A4P9VVG0"/>
<dbReference type="PANTHER" id="PTHR30146:SF45">
    <property type="entry name" value="CATABOLITE REPRESSOR_ACTIVATOR"/>
    <property type="match status" value="1"/>
</dbReference>
<dbReference type="SUPFAM" id="SSF47413">
    <property type="entry name" value="lambda repressor-like DNA-binding domains"/>
    <property type="match status" value="1"/>
</dbReference>
<dbReference type="PANTHER" id="PTHR30146">
    <property type="entry name" value="LACI-RELATED TRANSCRIPTIONAL REPRESSOR"/>
    <property type="match status" value="1"/>
</dbReference>
<dbReference type="NCBIfam" id="NF008452">
    <property type="entry name" value="PRK11303.1"/>
    <property type="match status" value="1"/>
</dbReference>
<gene>
    <name evidence="6" type="ORF">B9G39_24420</name>
</gene>
<evidence type="ECO:0000256" key="1">
    <source>
        <dbReference type="ARBA" id="ARBA00022491"/>
    </source>
</evidence>
<dbReference type="SMART" id="SM00354">
    <property type="entry name" value="HTH_LACI"/>
    <property type="match status" value="1"/>
</dbReference>
<reference evidence="6 7" key="1">
    <citation type="submission" date="2017-04" db="EMBL/GenBank/DDBJ databases">
        <title>Draft genome sequence of Zooshikella ganghwensis VG4 isolated from Red Sea sediments.</title>
        <authorList>
            <person name="Rehman Z."/>
            <person name="Alam I."/>
            <person name="Kamau A."/>
            <person name="Bajic V."/>
            <person name="Leiknes T."/>
        </authorList>
    </citation>
    <scope>NUCLEOTIDE SEQUENCE [LARGE SCALE GENOMIC DNA]</scope>
    <source>
        <strain evidence="6 7">VG4</strain>
    </source>
</reference>
<dbReference type="GO" id="GO:0055085">
    <property type="term" value="P:transmembrane transport"/>
    <property type="evidence" value="ECO:0007669"/>
    <property type="project" value="UniProtKB-ARBA"/>
</dbReference>
<sequence>MRLEEIAKLAGVSKSTVSYVINGKADKYRISQRTQEKVLSIVNQYGFRPNDTAAALRRGKSNTFGFITPDFENRSYLRIAKRLEQLARTAGYQLIIASSDDNPATELEVAKMLSSRNIDLLMVSSCLGDEVEYYQQLNKQGLPIIGLDRPLPDSDFISVISDDQHGAEILVSSLDLKQAKNVVMLSAMPELTISKQRDTGFRNALKAYPNITSHCFYGDHYSRSVGKTLFHKAVENLGCIPDAVITTSYTLMEGILAVLADSTWFEKCQHCQLATFGNSRALDLLPIKINSLPQQYDIIAEHSWQLAMQVINGAYSPQREVIPRSLIVRR</sequence>
<dbReference type="RefSeq" id="WP_094789118.1">
    <property type="nucleotide sequence ID" value="NZ_NDXW01000001.1"/>
</dbReference>
<dbReference type="FunFam" id="1.10.260.40:FF:000008">
    <property type="entry name" value="Fructose repressor (Catabolite repressor/activator)"/>
    <property type="match status" value="1"/>
</dbReference>
<dbReference type="InterPro" id="IPR028082">
    <property type="entry name" value="Peripla_BP_I"/>
</dbReference>